<dbReference type="SUPFAM" id="SSF53955">
    <property type="entry name" value="Lysozyme-like"/>
    <property type="match status" value="1"/>
</dbReference>
<comment type="similarity">
    <text evidence="1">Belongs to the transglycosylase Slt family.</text>
</comment>
<evidence type="ECO:0000256" key="3">
    <source>
        <dbReference type="ARBA" id="ARBA00022729"/>
    </source>
</evidence>
<comment type="similarity">
    <text evidence="2">Belongs to the virb1 family.</text>
</comment>
<dbReference type="InterPro" id="IPR008939">
    <property type="entry name" value="Lytic_TGlycosylase_superhlx_U"/>
</dbReference>
<dbReference type="InterPro" id="IPR008258">
    <property type="entry name" value="Transglycosylase_SLT_dom_1"/>
</dbReference>
<dbReference type="KEGG" id="azz:DEW08_13750"/>
<feature type="domain" description="Transglycosylase SLT" evidence="4">
    <location>
        <begin position="532"/>
        <end position="629"/>
    </location>
</feature>
<organism evidence="5 6">
    <name type="scientific">Azospirillum thermophilum</name>
    <dbReference type="NCBI Taxonomy" id="2202148"/>
    <lineage>
        <taxon>Bacteria</taxon>
        <taxon>Pseudomonadati</taxon>
        <taxon>Pseudomonadota</taxon>
        <taxon>Alphaproteobacteria</taxon>
        <taxon>Rhodospirillales</taxon>
        <taxon>Azospirillaceae</taxon>
        <taxon>Azospirillum</taxon>
    </lineage>
</organism>
<dbReference type="Proteomes" id="UP000245629">
    <property type="component" value="Chromosome 2"/>
</dbReference>
<keyword evidence="6" id="KW-1185">Reference proteome</keyword>
<reference evidence="6" key="1">
    <citation type="submission" date="2018-05" db="EMBL/GenBank/DDBJ databases">
        <title>Azospirillum thermophila sp. nov., a novel isolated from hot spring.</title>
        <authorList>
            <person name="Zhao Z."/>
        </authorList>
    </citation>
    <scope>NUCLEOTIDE SEQUENCE [LARGE SCALE GENOMIC DNA]</scope>
    <source>
        <strain evidence="6">CFH 70021</strain>
    </source>
</reference>
<name>A0A2S2CS82_9PROT</name>
<evidence type="ECO:0000313" key="6">
    <source>
        <dbReference type="Proteomes" id="UP000245629"/>
    </source>
</evidence>
<dbReference type="PANTHER" id="PTHR37423:SF2">
    <property type="entry name" value="MEMBRANE-BOUND LYTIC MUREIN TRANSGLYCOSYLASE C"/>
    <property type="match status" value="1"/>
</dbReference>
<dbReference type="CDD" id="cd13401">
    <property type="entry name" value="Slt70-like"/>
    <property type="match status" value="1"/>
</dbReference>
<dbReference type="InterPro" id="IPR023346">
    <property type="entry name" value="Lysozyme-like_dom_sf"/>
</dbReference>
<keyword evidence="3" id="KW-0732">Signal</keyword>
<dbReference type="EMBL" id="CP029353">
    <property type="protein sequence ID" value="AWK87147.1"/>
    <property type="molecule type" value="Genomic_DNA"/>
</dbReference>
<dbReference type="Pfam" id="PF01464">
    <property type="entry name" value="SLT"/>
    <property type="match status" value="1"/>
</dbReference>
<evidence type="ECO:0000256" key="1">
    <source>
        <dbReference type="ARBA" id="ARBA00007734"/>
    </source>
</evidence>
<dbReference type="OrthoDB" id="9815002at2"/>
<dbReference type="Gene3D" id="1.10.530.10">
    <property type="match status" value="1"/>
</dbReference>
<proteinExistence type="inferred from homology"/>
<dbReference type="PANTHER" id="PTHR37423">
    <property type="entry name" value="SOLUBLE LYTIC MUREIN TRANSGLYCOSYLASE-RELATED"/>
    <property type="match status" value="1"/>
</dbReference>
<protein>
    <submittedName>
        <fullName evidence="5">Lytic murein transglycosylase</fullName>
    </submittedName>
</protein>
<accession>A0A2S2CS82</accession>
<evidence type="ECO:0000256" key="2">
    <source>
        <dbReference type="ARBA" id="ARBA00009387"/>
    </source>
</evidence>
<dbReference type="SUPFAM" id="SSF48435">
    <property type="entry name" value="Bacterial muramidases"/>
    <property type="match status" value="1"/>
</dbReference>
<dbReference type="GO" id="GO:0004553">
    <property type="term" value="F:hydrolase activity, hydrolyzing O-glycosyl compounds"/>
    <property type="evidence" value="ECO:0007669"/>
    <property type="project" value="InterPro"/>
</dbReference>
<gene>
    <name evidence="5" type="ORF">DEW08_13750</name>
</gene>
<sequence>MKHACHLRRTSRKVSRTLAAPGCLGKSARTAIASAVTTTLAGPLIAVLLFAAPADAGQLGAQDLAIYRQAFTAADNERHDEALQLAAQAKDRLPAKIIRWMTLATPGGGSFAEIAAFVRENPDWPNQAQLRRQAEKAMPIDLDESLVLSWFRQYPPLTNDGVLRYADTLLATGGTEQAVKLVRARWAEANFTADEEAEFLSRYRSHLRQQDHKARLDRLLWERQEAPVRRMLAFFDDAYDTLIEARIALDTDKSGVDAAIARVPASLRNDPGLLFDQARWRRRKGDDAGALEIIAKAPVDMGRPQAWWAERHILARRAIEKGDYNLAYRLVKAHGVADGSALAEAEFLAGFLALRFLDQPSDAFGHFHKLYRSVTAPISKARGAFWCGRAAEALGEAAKAKEWYARAAQYGTTFYGQLAARHIAGGKVTLPAEPHVTNAEATAFERREVVRAAKLLAEIEGPDDEKVTAFLRRVSLDAKAPADYALAARLAQEVGRRDLAVAAAKDAAQNEIYLVEAGYPVIDARPEAPEIALVHAIIRQESTFNTQIVSSAGARGLMQLMPGTAQLVATKLGLKHAHAKLTSDPGYNVKLGSAYLAEMIDRFNGSYILAIAAYNAGPARVRQWLDTYGDPRSGTIDAVDWLELIPIYETRNYVQRVMEALLVYRARLQGSRAELNLDRELRR</sequence>
<evidence type="ECO:0000313" key="5">
    <source>
        <dbReference type="EMBL" id="AWK87147.1"/>
    </source>
</evidence>
<dbReference type="AlphaFoldDB" id="A0A2S2CS82"/>
<evidence type="ECO:0000259" key="4">
    <source>
        <dbReference type="Pfam" id="PF01464"/>
    </source>
</evidence>
<dbReference type="Gene3D" id="1.25.20.10">
    <property type="entry name" value="Bacterial muramidases"/>
    <property type="match status" value="1"/>
</dbReference>
<dbReference type="GO" id="GO:0042597">
    <property type="term" value="C:periplasmic space"/>
    <property type="evidence" value="ECO:0007669"/>
    <property type="project" value="InterPro"/>
</dbReference>